<evidence type="ECO:0000313" key="1">
    <source>
        <dbReference type="EMBL" id="ACS81539.1"/>
    </source>
</evidence>
<evidence type="ECO:0000313" key="2">
    <source>
        <dbReference type="Proteomes" id="UP000002601"/>
    </source>
</evidence>
<dbReference type="eggNOG" id="ENOG50317YW">
    <property type="taxonomic scope" value="Bacteria"/>
</dbReference>
<dbReference type="RefSeq" id="WP_015853355.1">
    <property type="nucleotide sequence ID" value="NC_012881.1"/>
</dbReference>
<reference evidence="1 2" key="1">
    <citation type="submission" date="2009-06" db="EMBL/GenBank/DDBJ databases">
        <title>Complete sequence of Desulfovibrio salexigens DSM 2638.</title>
        <authorList>
            <consortium name="US DOE Joint Genome Institute"/>
            <person name="Lucas S."/>
            <person name="Copeland A."/>
            <person name="Lapidus A."/>
            <person name="Glavina del Rio T."/>
            <person name="Tice H."/>
            <person name="Bruce D."/>
            <person name="Goodwin L."/>
            <person name="Pitluck S."/>
            <person name="Munk A.C."/>
            <person name="Brettin T."/>
            <person name="Detter J.C."/>
            <person name="Han C."/>
            <person name="Tapia R."/>
            <person name="Larimer F."/>
            <person name="Land M."/>
            <person name="Hauser L."/>
            <person name="Kyrpides N."/>
            <person name="Anderson I."/>
            <person name="Wall J.D."/>
            <person name="Arkin A.P."/>
            <person name="Dehal P."/>
            <person name="Chivian D."/>
            <person name="Giles B."/>
            <person name="Hazen T.C."/>
        </authorList>
    </citation>
    <scope>NUCLEOTIDE SEQUENCE [LARGE SCALE GENOMIC DNA]</scope>
    <source>
        <strain evidence="2">ATCC 14822 / DSM 2638 / NCIMB 8403 / VKM B-1763</strain>
    </source>
</reference>
<dbReference type="HOGENOM" id="CLU_1841864_0_0_7"/>
<dbReference type="AlphaFoldDB" id="C6BST3"/>
<dbReference type="OrthoDB" id="5456720at2"/>
<protein>
    <submittedName>
        <fullName evidence="1">Uncharacterized protein</fullName>
    </submittedName>
</protein>
<keyword evidence="2" id="KW-1185">Reference proteome</keyword>
<name>C6BST3_MARSD</name>
<gene>
    <name evidence="1" type="ordered locus">Desal_3491</name>
</gene>
<sequence>MRIAAQGISQYADNAKKWSRDTAAEVEQVKARVVTRKFGFNIGKLGINFTAKDLEFEPDEAAKASREFRSKTYPRTQSEERHVQNVHQQLALTQTAFSEDSAMFNPGSTGYMRTRAINAYSRQSGALEYTLPGSALGKV</sequence>
<dbReference type="EMBL" id="CP001649">
    <property type="protein sequence ID" value="ACS81539.1"/>
    <property type="molecule type" value="Genomic_DNA"/>
</dbReference>
<organism evidence="1 2">
    <name type="scientific">Maridesulfovibrio salexigens (strain ATCC 14822 / DSM 2638 / NCIMB 8403 / VKM B-1763)</name>
    <name type="common">Desulfovibrio salexigens</name>
    <dbReference type="NCBI Taxonomy" id="526222"/>
    <lineage>
        <taxon>Bacteria</taxon>
        <taxon>Pseudomonadati</taxon>
        <taxon>Thermodesulfobacteriota</taxon>
        <taxon>Desulfovibrionia</taxon>
        <taxon>Desulfovibrionales</taxon>
        <taxon>Desulfovibrionaceae</taxon>
        <taxon>Maridesulfovibrio</taxon>
    </lineage>
</organism>
<dbReference type="Proteomes" id="UP000002601">
    <property type="component" value="Chromosome"/>
</dbReference>
<accession>C6BST3</accession>
<dbReference type="KEGG" id="dsa:Desal_3491"/>
<proteinExistence type="predicted"/>